<evidence type="ECO:0000256" key="2">
    <source>
        <dbReference type="SAM" id="SignalP"/>
    </source>
</evidence>
<dbReference type="Proteomes" id="UP000076871">
    <property type="component" value="Unassembled WGS sequence"/>
</dbReference>
<dbReference type="InParanoid" id="A0A165E3T4"/>
<protein>
    <submittedName>
        <fullName evidence="3">Uncharacterized protein</fullName>
    </submittedName>
</protein>
<organism evidence="3 4">
    <name type="scientific">Laetiporus sulphureus 93-53</name>
    <dbReference type="NCBI Taxonomy" id="1314785"/>
    <lineage>
        <taxon>Eukaryota</taxon>
        <taxon>Fungi</taxon>
        <taxon>Dikarya</taxon>
        <taxon>Basidiomycota</taxon>
        <taxon>Agaricomycotina</taxon>
        <taxon>Agaricomycetes</taxon>
        <taxon>Polyporales</taxon>
        <taxon>Laetiporus</taxon>
    </lineage>
</organism>
<dbReference type="STRING" id="1314785.A0A165E3T4"/>
<dbReference type="RefSeq" id="XP_040763936.1">
    <property type="nucleotide sequence ID" value="XM_040904452.1"/>
</dbReference>
<dbReference type="EMBL" id="KV427625">
    <property type="protein sequence ID" value="KZT06196.1"/>
    <property type="molecule type" value="Genomic_DNA"/>
</dbReference>
<gene>
    <name evidence="3" type="ORF">LAESUDRAFT_653879</name>
</gene>
<proteinExistence type="predicted"/>
<feature type="compositionally biased region" description="Low complexity" evidence="1">
    <location>
        <begin position="525"/>
        <end position="557"/>
    </location>
</feature>
<feature type="region of interest" description="Disordered" evidence="1">
    <location>
        <begin position="516"/>
        <end position="583"/>
    </location>
</feature>
<evidence type="ECO:0000256" key="1">
    <source>
        <dbReference type="SAM" id="MobiDB-lite"/>
    </source>
</evidence>
<sequence length="686" mass="72985">RPESTPDGYHPASPRLLLSLLATAFFLSMPAVASQALQLILRTVGPYTAVRYLNFAVGHGVGEPDEGETGDGMEAAVGLEEIAELVAEEASSVKGGRKQEGDLAPLSILSDTDSEDAGIAAPSLVSALEPRLYYGAVSDKVGEAAACWLARWGVDVVGREQSVHVRWDAADAGRSAAGSRKRTATAPSRFVEPVRNGAGPSGSAERRDWVIPFVWRCGGLSARWVRGLLSSDALFVKGEKERYDMAKTIVEMRRRKGIDEEEEREWEELFRTGIYYENMGIDDLMAISRDVSPTMGQHYVPLHVLQSAHWNQDVLRHRIMTRPSSTSSSPVSPPLSPSSREKELGLSLPTTEVAAVIEKDAAFFPVPADSSVRIGDSTAIDGGSLEGLFDAKEPTTIDAAPRKTGMPPSCEENFFGVGQQRFAVSTVASSSSSSSSSLAPSGKWTPHPPFRFAVEFWDVDALKEKSRLHSHTVWYAGSLYNVYVQVVRKKGVQLGVYLHRQSTVDPIPHMSAPVNGVSSRLIGVPSSNHGSGNGSNGRPSSAGASSSSAQQPQNNSGTSLQLSRSLTPTSTPNSSALGSSLLGGGASSNTLPATALSVAPQQPYRDPRPAVSAHFSIACASATGASLTRFTSAPDVFSVSQSWGWKSSSLRTEEYMEVGLDGMPSGQAMPAGREVSLRATVVLGVV</sequence>
<dbReference type="OrthoDB" id="6359943at2759"/>
<feature type="signal peptide" evidence="2">
    <location>
        <begin position="1"/>
        <end position="36"/>
    </location>
</feature>
<keyword evidence="2" id="KW-0732">Signal</keyword>
<dbReference type="AlphaFoldDB" id="A0A165E3T4"/>
<dbReference type="GeneID" id="63821482"/>
<keyword evidence="4" id="KW-1185">Reference proteome</keyword>
<feature type="region of interest" description="Disordered" evidence="1">
    <location>
        <begin position="174"/>
        <end position="201"/>
    </location>
</feature>
<feature type="chain" id="PRO_5007856997" evidence="2">
    <location>
        <begin position="37"/>
        <end position="686"/>
    </location>
</feature>
<evidence type="ECO:0000313" key="4">
    <source>
        <dbReference type="Proteomes" id="UP000076871"/>
    </source>
</evidence>
<evidence type="ECO:0000313" key="3">
    <source>
        <dbReference type="EMBL" id="KZT06196.1"/>
    </source>
</evidence>
<dbReference type="PANTHER" id="PTHR47369">
    <property type="entry name" value="BTB/POZ DOMAIN-CONTAINING PROTEIN"/>
    <property type="match status" value="1"/>
</dbReference>
<feature type="compositionally biased region" description="Polar residues" evidence="1">
    <location>
        <begin position="558"/>
        <end position="573"/>
    </location>
</feature>
<feature type="non-terminal residue" evidence="3">
    <location>
        <position position="1"/>
    </location>
</feature>
<accession>A0A165E3T4</accession>
<reference evidence="3 4" key="1">
    <citation type="journal article" date="2016" name="Mol. Biol. Evol.">
        <title>Comparative Genomics of Early-Diverging Mushroom-Forming Fungi Provides Insights into the Origins of Lignocellulose Decay Capabilities.</title>
        <authorList>
            <person name="Nagy L.G."/>
            <person name="Riley R."/>
            <person name="Tritt A."/>
            <person name="Adam C."/>
            <person name="Daum C."/>
            <person name="Floudas D."/>
            <person name="Sun H."/>
            <person name="Yadav J.S."/>
            <person name="Pangilinan J."/>
            <person name="Larsson K.H."/>
            <person name="Matsuura K."/>
            <person name="Barry K."/>
            <person name="Labutti K."/>
            <person name="Kuo R."/>
            <person name="Ohm R.A."/>
            <person name="Bhattacharya S.S."/>
            <person name="Shirouzu T."/>
            <person name="Yoshinaga Y."/>
            <person name="Martin F.M."/>
            <person name="Grigoriev I.V."/>
            <person name="Hibbett D.S."/>
        </authorList>
    </citation>
    <scope>NUCLEOTIDE SEQUENCE [LARGE SCALE GENOMIC DNA]</scope>
    <source>
        <strain evidence="3 4">93-53</strain>
    </source>
</reference>
<name>A0A165E3T4_9APHY</name>
<dbReference type="PANTHER" id="PTHR47369:SF1">
    <property type="entry name" value="BTB_POZ DOMAIN-CONTAINING PROTEIN"/>
    <property type="match status" value="1"/>
</dbReference>
<feature type="region of interest" description="Disordered" evidence="1">
    <location>
        <begin position="321"/>
        <end position="347"/>
    </location>
</feature>